<protein>
    <submittedName>
        <fullName evidence="3">Transmembrane protein</fullName>
    </submittedName>
</protein>
<name>A0A0W0YNG5_9GAMM</name>
<dbReference type="Pfam" id="PF10282">
    <property type="entry name" value="Lactonase"/>
    <property type="match status" value="2"/>
</dbReference>
<dbReference type="Gene3D" id="2.130.10.10">
    <property type="entry name" value="YVTN repeat-like/Quinoprotein amine dehydrogenase"/>
    <property type="match status" value="3"/>
</dbReference>
<dbReference type="STRING" id="28087.Lsai_0862"/>
<accession>A0A0W0YNG5</accession>
<keyword evidence="2" id="KW-0119">Carbohydrate metabolism</keyword>
<reference evidence="3 4" key="1">
    <citation type="submission" date="2015-11" db="EMBL/GenBank/DDBJ databases">
        <title>Genomic analysis of 38 Legionella species identifies large and diverse effector repertoires.</title>
        <authorList>
            <person name="Burstein D."/>
            <person name="Amaro F."/>
            <person name="Zusman T."/>
            <person name="Lifshitz Z."/>
            <person name="Cohen O."/>
            <person name="Gilbert J.A."/>
            <person name="Pupko T."/>
            <person name="Shuman H.A."/>
            <person name="Segal G."/>
        </authorList>
    </citation>
    <scope>NUCLEOTIDE SEQUENCE [LARGE SCALE GENOMIC DNA]</scope>
    <source>
        <strain evidence="3 4">Mt.St.Helens-4</strain>
    </source>
</reference>
<keyword evidence="3" id="KW-0472">Membrane</keyword>
<evidence type="ECO:0000256" key="2">
    <source>
        <dbReference type="ARBA" id="ARBA00022526"/>
    </source>
</evidence>
<dbReference type="AlphaFoldDB" id="A0A0W0YNG5"/>
<sequence>MNKNKIAQLLMILMAWLIILIQAHASLSIIPNKNCLSKNHLGDCVVQMTAGSSVPATVTIFNNSKRVTAANIHATLPSDWTDVSQDASNCVILPPQKSCVLKFLPGNTAHPATSIPIVGTRTSTSYITMEVVAAGYTIGGSVAGLTANGLIIRNNGKEDLSIPANATSFQFPTPIPEGGSYEVTIVQQPTGLTCSIENASGTDVMGNVTNISIVCSVPMYTIGGSISGLTSSGLTLLNNGTDTLSVPANSTSFQFSTLIAAGGSYSVTIQHQPAGLTCTIDNASGTDVMANVTNISIVCSATTYTIGGSISGLTTDGLVLQNNGGDDLPVSANATSFQFSTPIAEGGSYAVTIRHQPAGLTCTIDNATGYNVMANVTDISIVCSVTTYTIGGSISGLTTDGLVLQNNGGDDLSVSANAISFQFSTPVAEGGGYDVTVKQQPSGLKCSVSNGSGSNVMADVTDISVTCVVLYTYVTNSGANTVSLCNINQTTGVLTCPGTTGSGFNNPRAIHINPTGSFAYIVNQNNGLITLCNVNQTSGVLNCPGTTGGSFQSPIDIAINPAGTMAYVTNSGNNTVSQCVINQTTGELSCPSTTGSGFNGPGGITVNSAGTFAYIVNELANNISACGIDQSTGNFTSCAVYTGDFNHPNRITLNPGGNFAYVSNGFGDTTPSQVFLCSVEQSTGALTCPGTTGSGFNQPFGITINSANTIAYIANSGNSSVSLCNITQSTGALSCPGTTGSGFTNPTGIAITGNL</sequence>
<dbReference type="RefSeq" id="WP_027272434.1">
    <property type="nucleotide sequence ID" value="NZ_CAAAJE010000002.1"/>
</dbReference>
<keyword evidence="2" id="KW-0313">Glucose metabolism</keyword>
<dbReference type="PATRIC" id="fig|28087.4.peg.921"/>
<dbReference type="PANTHER" id="PTHR30344">
    <property type="entry name" value="6-PHOSPHOGLUCONOLACTONASE-RELATED"/>
    <property type="match status" value="1"/>
</dbReference>
<organism evidence="3 4">
    <name type="scientific">Legionella sainthelensi</name>
    <dbReference type="NCBI Taxonomy" id="28087"/>
    <lineage>
        <taxon>Bacteria</taxon>
        <taxon>Pseudomonadati</taxon>
        <taxon>Pseudomonadota</taxon>
        <taxon>Gammaproteobacteria</taxon>
        <taxon>Legionellales</taxon>
        <taxon>Legionellaceae</taxon>
        <taxon>Legionella</taxon>
    </lineage>
</organism>
<dbReference type="eggNOG" id="COG3391">
    <property type="taxonomic scope" value="Bacteria"/>
</dbReference>
<evidence type="ECO:0000313" key="3">
    <source>
        <dbReference type="EMBL" id="KTD58255.1"/>
    </source>
</evidence>
<proteinExistence type="inferred from homology"/>
<dbReference type="InterPro" id="IPR015943">
    <property type="entry name" value="WD40/YVTN_repeat-like_dom_sf"/>
</dbReference>
<dbReference type="GO" id="GO:0006006">
    <property type="term" value="P:glucose metabolic process"/>
    <property type="evidence" value="ECO:0007669"/>
    <property type="project" value="UniProtKB-KW"/>
</dbReference>
<dbReference type="GO" id="GO:0017057">
    <property type="term" value="F:6-phosphogluconolactonase activity"/>
    <property type="evidence" value="ECO:0007669"/>
    <property type="project" value="TreeGrafter"/>
</dbReference>
<gene>
    <name evidence="3" type="ORF">Lsai_0862</name>
</gene>
<dbReference type="CDD" id="cd05819">
    <property type="entry name" value="NHL"/>
    <property type="match status" value="1"/>
</dbReference>
<dbReference type="Proteomes" id="UP000054621">
    <property type="component" value="Unassembled WGS sequence"/>
</dbReference>
<evidence type="ECO:0000313" key="4">
    <source>
        <dbReference type="Proteomes" id="UP000054621"/>
    </source>
</evidence>
<comment type="caution">
    <text evidence="3">The sequence shown here is derived from an EMBL/GenBank/DDBJ whole genome shotgun (WGS) entry which is preliminary data.</text>
</comment>
<keyword evidence="3" id="KW-0812">Transmembrane</keyword>
<dbReference type="InterPro" id="IPR050282">
    <property type="entry name" value="Cycloisomerase_2"/>
</dbReference>
<comment type="similarity">
    <text evidence="1">Belongs to the cycloisomerase 2 family.</text>
</comment>
<dbReference type="InterPro" id="IPR019405">
    <property type="entry name" value="Lactonase_7-beta_prop"/>
</dbReference>
<evidence type="ECO:0000256" key="1">
    <source>
        <dbReference type="ARBA" id="ARBA00005564"/>
    </source>
</evidence>
<dbReference type="SUPFAM" id="SSF63825">
    <property type="entry name" value="YWTD domain"/>
    <property type="match status" value="1"/>
</dbReference>
<dbReference type="OrthoDB" id="5650590at2"/>
<dbReference type="eggNOG" id="COG2706">
    <property type="taxonomic scope" value="Bacteria"/>
</dbReference>
<dbReference type="PANTHER" id="PTHR30344:SF1">
    <property type="entry name" value="6-PHOSPHOGLUCONOLACTONASE"/>
    <property type="match status" value="1"/>
</dbReference>
<dbReference type="EMBL" id="LNYV01000013">
    <property type="protein sequence ID" value="KTD58255.1"/>
    <property type="molecule type" value="Genomic_DNA"/>
</dbReference>